<dbReference type="WBParaSite" id="SBAD_0000521401-mRNA-1">
    <property type="protein sequence ID" value="SBAD_0000521401-mRNA-1"/>
    <property type="gene ID" value="SBAD_0000521401"/>
</dbReference>
<dbReference type="Proteomes" id="UP000270296">
    <property type="component" value="Unassembled WGS sequence"/>
</dbReference>
<dbReference type="GO" id="GO:0005783">
    <property type="term" value="C:endoplasmic reticulum"/>
    <property type="evidence" value="ECO:0007669"/>
    <property type="project" value="TreeGrafter"/>
</dbReference>
<keyword evidence="10" id="KW-1185">Reference proteome</keyword>
<reference evidence="9 10" key="2">
    <citation type="submission" date="2018-11" db="EMBL/GenBank/DDBJ databases">
        <authorList>
            <consortium name="Pathogen Informatics"/>
        </authorList>
    </citation>
    <scope>NUCLEOTIDE SEQUENCE [LARGE SCALE GENOMIC DNA]</scope>
</reference>
<evidence type="ECO:0000256" key="3">
    <source>
        <dbReference type="ARBA" id="ARBA00036807"/>
    </source>
</evidence>
<evidence type="ECO:0000313" key="11">
    <source>
        <dbReference type="WBParaSite" id="SBAD_0000521401-mRNA-1"/>
    </source>
</evidence>
<dbReference type="PROSITE" id="PS50275">
    <property type="entry name" value="SAC"/>
    <property type="match status" value="1"/>
</dbReference>
<comment type="catalytic activity">
    <reaction evidence="3">
        <text>a 1,2-diacyl-sn-glycero-3-phospho-(1D-myo-inositol 4-phosphate) + H2O = a 1,2-diacyl-sn-glycero-3-phospho-(1D-myo-inositol) + phosphate</text>
        <dbReference type="Rhea" id="RHEA:55652"/>
        <dbReference type="ChEBI" id="CHEBI:15377"/>
        <dbReference type="ChEBI" id="CHEBI:43474"/>
        <dbReference type="ChEBI" id="CHEBI:57880"/>
        <dbReference type="ChEBI" id="CHEBI:58178"/>
    </reaction>
    <physiologicalReaction direction="left-to-right" evidence="3">
        <dbReference type="Rhea" id="RHEA:55653"/>
    </physiologicalReaction>
</comment>
<feature type="domain" description="SAC" evidence="8">
    <location>
        <begin position="123"/>
        <end position="451"/>
    </location>
</feature>
<dbReference type="PANTHER" id="PTHR45662">
    <property type="entry name" value="PHOSPHATIDYLINOSITIDE PHOSPHATASE SAC1"/>
    <property type="match status" value="1"/>
</dbReference>
<evidence type="ECO:0000313" key="9">
    <source>
        <dbReference type="EMBL" id="VDP06004.1"/>
    </source>
</evidence>
<accession>A0A183IN13</accession>
<evidence type="ECO:0000256" key="7">
    <source>
        <dbReference type="SAM" id="Phobius"/>
    </source>
</evidence>
<dbReference type="EMBL" id="UZAM01008695">
    <property type="protein sequence ID" value="VDP06004.1"/>
    <property type="molecule type" value="Genomic_DNA"/>
</dbReference>
<dbReference type="OrthoDB" id="405996at2759"/>
<evidence type="ECO:0000256" key="1">
    <source>
        <dbReference type="ARBA" id="ARBA00013038"/>
    </source>
</evidence>
<gene>
    <name evidence="9" type="ORF">SBAD_LOCUS5009</name>
</gene>
<feature type="transmembrane region" description="Helical" evidence="7">
    <location>
        <begin position="57"/>
        <end position="80"/>
    </location>
</feature>
<evidence type="ECO:0000256" key="4">
    <source>
        <dbReference type="ARBA" id="ARBA00040795"/>
    </source>
</evidence>
<dbReference type="Pfam" id="PF02383">
    <property type="entry name" value="Syja_N"/>
    <property type="match status" value="2"/>
</dbReference>
<dbReference type="GO" id="GO:0046856">
    <property type="term" value="P:phosphatidylinositol dephosphorylation"/>
    <property type="evidence" value="ECO:0007669"/>
    <property type="project" value="TreeGrafter"/>
</dbReference>
<protein>
    <recommendedName>
        <fullName evidence="4">Phosphatidylinositol-3-phosphatase SAC1</fullName>
        <ecNumber evidence="1">3.1.3.64</ecNumber>
    </recommendedName>
    <alternativeName>
        <fullName evidence="6">Phosphatidylinositol-4-phosphate phosphatase</fullName>
    </alternativeName>
    <alternativeName>
        <fullName evidence="5">Suppressor of actin mutations 1-like protein</fullName>
    </alternativeName>
</protein>
<keyword evidence="7" id="KW-1133">Transmembrane helix</keyword>
<dbReference type="AlphaFoldDB" id="A0A183IN13"/>
<dbReference type="GO" id="GO:0004438">
    <property type="term" value="F:phosphatidylinositol-3-phosphate phosphatase activity"/>
    <property type="evidence" value="ECO:0007669"/>
    <property type="project" value="UniProtKB-EC"/>
</dbReference>
<dbReference type="GO" id="GO:0043812">
    <property type="term" value="F:phosphatidylinositol-4-phosphate phosphatase activity"/>
    <property type="evidence" value="ECO:0007669"/>
    <property type="project" value="TreeGrafter"/>
</dbReference>
<name>A0A183IN13_9BILA</name>
<evidence type="ECO:0000259" key="8">
    <source>
        <dbReference type="PROSITE" id="PS50275"/>
    </source>
</evidence>
<evidence type="ECO:0000256" key="2">
    <source>
        <dbReference type="ARBA" id="ARBA00036631"/>
    </source>
</evidence>
<keyword evidence="7" id="KW-0472">Membrane</keyword>
<evidence type="ECO:0000256" key="6">
    <source>
        <dbReference type="ARBA" id="ARBA00041911"/>
    </source>
</evidence>
<dbReference type="PANTHER" id="PTHR45662:SF2">
    <property type="entry name" value="PHOSPHATIDYLINOSITOL-3-PHOSPHATASE SAC1"/>
    <property type="match status" value="1"/>
</dbReference>
<keyword evidence="7" id="KW-0812">Transmembrane</keyword>
<evidence type="ECO:0000313" key="10">
    <source>
        <dbReference type="Proteomes" id="UP000270296"/>
    </source>
</evidence>
<organism evidence="11">
    <name type="scientific">Soboliphyme baturini</name>
    <dbReference type="NCBI Taxonomy" id="241478"/>
    <lineage>
        <taxon>Eukaryota</taxon>
        <taxon>Metazoa</taxon>
        <taxon>Ecdysozoa</taxon>
        <taxon>Nematoda</taxon>
        <taxon>Enoplea</taxon>
        <taxon>Dorylaimia</taxon>
        <taxon>Dioctophymatida</taxon>
        <taxon>Dioctophymatoidea</taxon>
        <taxon>Soboliphymatidae</taxon>
        <taxon>Soboliphyme</taxon>
    </lineage>
</organism>
<reference evidence="11" key="1">
    <citation type="submission" date="2016-06" db="UniProtKB">
        <authorList>
            <consortium name="WormBaseParasite"/>
        </authorList>
    </citation>
    <scope>IDENTIFICATION</scope>
</reference>
<evidence type="ECO:0000256" key="5">
    <source>
        <dbReference type="ARBA" id="ARBA00041396"/>
    </source>
</evidence>
<proteinExistence type="predicted"/>
<comment type="catalytic activity">
    <reaction evidence="2">
        <text>a 1,2-diacyl-sn-glycero-3-phospho-(1D-myo-inositol-3-phosphate) + H2O = a 1,2-diacyl-sn-glycero-3-phospho-(1D-myo-inositol) + phosphate</text>
        <dbReference type="Rhea" id="RHEA:12316"/>
        <dbReference type="ChEBI" id="CHEBI:15377"/>
        <dbReference type="ChEBI" id="CHEBI:43474"/>
        <dbReference type="ChEBI" id="CHEBI:57880"/>
        <dbReference type="ChEBI" id="CHEBI:58088"/>
        <dbReference type="EC" id="3.1.3.64"/>
    </reaction>
    <physiologicalReaction direction="left-to-right" evidence="2">
        <dbReference type="Rhea" id="RHEA:12317"/>
    </physiologicalReaction>
</comment>
<sequence>MKIKVGFRYITPDRFIFEPCTADGSVKGEAGLVIDRVSQEIEVHLLDEKPSLTKPRLVYGIFGIIHLTAGPYLIVITSAICVGTISQHKIYKVTSTEVLPYVHTLLHLNEVQMEDNTLFLNMLNMVLSFKNFYYSTSFDITHSLQRLNNTSPEFRTMPLLERADLRFTWNYHLMKDLIESAQTRGIDNEGNAANFVETEQILEYGDILCSFVQTRGSIPLCWSQKPNLRWQPWPKLKSDYDHLKTFRYHMASQFYTYGYQVIVSLLDQCGREKDIAAAFEKVFSDANLSGFKFVNFDFHKECKNMNWSRLNGLIDSVKDDINRFGYFVSKKNDPGYCKQQEGVFRTNCIDCLDRTNVVQSLLAKYVLESQLKVRYDVRCSGCLTFLLFSQWLQILTDMDSIENHSSFSAAYKNCNASSETRFAFLTAFPFVNLSLLVWADNGNACSVQYAGTGALKDDFTRFDNFSMFLRNLPFRS</sequence>
<dbReference type="InterPro" id="IPR002013">
    <property type="entry name" value="SAC_dom"/>
</dbReference>
<dbReference type="EC" id="3.1.3.64" evidence="1"/>